<protein>
    <submittedName>
        <fullName evidence="1">Uncharacterized protein</fullName>
    </submittedName>
</protein>
<proteinExistence type="predicted"/>
<organism evidence="1 2">
    <name type="scientific">Flavobacterium chilense</name>
    <dbReference type="NCBI Taxonomy" id="946677"/>
    <lineage>
        <taxon>Bacteria</taxon>
        <taxon>Pseudomonadati</taxon>
        <taxon>Bacteroidota</taxon>
        <taxon>Flavobacteriia</taxon>
        <taxon>Flavobacteriales</taxon>
        <taxon>Flavobacteriaceae</taxon>
        <taxon>Flavobacterium</taxon>
    </lineage>
</organism>
<accession>A0A1M7MI94</accession>
<evidence type="ECO:0000313" key="2">
    <source>
        <dbReference type="Proteomes" id="UP000184028"/>
    </source>
</evidence>
<dbReference type="AlphaFoldDB" id="A0A1M7MI94"/>
<gene>
    <name evidence="1" type="ORF">SAMN05444484_112116</name>
</gene>
<reference evidence="2" key="1">
    <citation type="submission" date="2016-11" db="EMBL/GenBank/DDBJ databases">
        <authorList>
            <person name="Varghese N."/>
            <person name="Submissions S."/>
        </authorList>
    </citation>
    <scope>NUCLEOTIDE SEQUENCE [LARGE SCALE GENOMIC DNA]</scope>
    <source>
        <strain evidence="2">DSM 24724</strain>
    </source>
</reference>
<dbReference type="EMBL" id="FRBT01000012">
    <property type="protein sequence ID" value="SHM90572.1"/>
    <property type="molecule type" value="Genomic_DNA"/>
</dbReference>
<dbReference type="RefSeq" id="WP_073075567.1">
    <property type="nucleotide sequence ID" value="NZ_FRBT01000012.1"/>
</dbReference>
<dbReference type="Proteomes" id="UP000184028">
    <property type="component" value="Unassembled WGS sequence"/>
</dbReference>
<evidence type="ECO:0000313" key="1">
    <source>
        <dbReference type="EMBL" id="SHM90572.1"/>
    </source>
</evidence>
<sequence length="64" mass="7660">MKITDINGCQIEVTDLKEAILIAKRFTKYRHEDKSFSEFDKRQNAYWTDMYEKLTAIKEQSTTH</sequence>
<dbReference type="STRING" id="946677.SAMN05444484_112116"/>
<name>A0A1M7MI94_9FLAO</name>
<keyword evidence="2" id="KW-1185">Reference proteome</keyword>